<organism evidence="5 6">
    <name type="scientific">Cordyceps fumosorosea (strain ARSEF 2679)</name>
    <name type="common">Isaria fumosorosea</name>
    <dbReference type="NCBI Taxonomy" id="1081104"/>
    <lineage>
        <taxon>Eukaryota</taxon>
        <taxon>Fungi</taxon>
        <taxon>Dikarya</taxon>
        <taxon>Ascomycota</taxon>
        <taxon>Pezizomycotina</taxon>
        <taxon>Sordariomycetes</taxon>
        <taxon>Hypocreomycetidae</taxon>
        <taxon>Hypocreales</taxon>
        <taxon>Cordycipitaceae</taxon>
        <taxon>Cordyceps</taxon>
    </lineage>
</organism>
<dbReference type="Gene3D" id="3.40.50.1820">
    <property type="entry name" value="alpha/beta hydrolase"/>
    <property type="match status" value="1"/>
</dbReference>
<dbReference type="GeneID" id="30022072"/>
<dbReference type="EC" id="3.1.1.-" evidence="3"/>
<dbReference type="PROSITE" id="PS00122">
    <property type="entry name" value="CARBOXYLESTERASE_B_1"/>
    <property type="match status" value="1"/>
</dbReference>
<dbReference type="SUPFAM" id="SSF53474">
    <property type="entry name" value="alpha/beta-Hydrolases"/>
    <property type="match status" value="1"/>
</dbReference>
<evidence type="ECO:0000259" key="4">
    <source>
        <dbReference type="Pfam" id="PF00135"/>
    </source>
</evidence>
<keyword evidence="6" id="KW-1185">Reference proteome</keyword>
<dbReference type="GO" id="GO:0016787">
    <property type="term" value="F:hydrolase activity"/>
    <property type="evidence" value="ECO:0007669"/>
    <property type="project" value="UniProtKB-KW"/>
</dbReference>
<protein>
    <recommendedName>
        <fullName evidence="3">Carboxylic ester hydrolase</fullName>
        <ecNumber evidence="3">3.1.1.-</ecNumber>
    </recommendedName>
</protein>
<feature type="domain" description="Carboxylesterase type B" evidence="4">
    <location>
        <begin position="35"/>
        <end position="552"/>
    </location>
</feature>
<reference evidence="5 6" key="1">
    <citation type="journal article" date="2016" name="Genome Biol. Evol.">
        <title>Divergent and convergent evolution of fungal pathogenicity.</title>
        <authorList>
            <person name="Shang Y."/>
            <person name="Xiao G."/>
            <person name="Zheng P."/>
            <person name="Cen K."/>
            <person name="Zhan S."/>
            <person name="Wang C."/>
        </authorList>
    </citation>
    <scope>NUCLEOTIDE SEQUENCE [LARGE SCALE GENOMIC DNA]</scope>
    <source>
        <strain evidence="5 6">ARSEF 2679</strain>
    </source>
</reference>
<feature type="signal peptide" evidence="3">
    <location>
        <begin position="1"/>
        <end position="17"/>
    </location>
</feature>
<dbReference type="RefSeq" id="XP_018703412.1">
    <property type="nucleotide sequence ID" value="XM_018849385.1"/>
</dbReference>
<dbReference type="Proteomes" id="UP000076744">
    <property type="component" value="Unassembled WGS sequence"/>
</dbReference>
<evidence type="ECO:0000256" key="1">
    <source>
        <dbReference type="ARBA" id="ARBA00005964"/>
    </source>
</evidence>
<dbReference type="InterPro" id="IPR002018">
    <property type="entry name" value="CarbesteraseB"/>
</dbReference>
<accession>A0A167TM61</accession>
<dbReference type="Pfam" id="PF00135">
    <property type="entry name" value="COesterase"/>
    <property type="match status" value="1"/>
</dbReference>
<evidence type="ECO:0000313" key="5">
    <source>
        <dbReference type="EMBL" id="OAA60741.1"/>
    </source>
</evidence>
<evidence type="ECO:0000313" key="6">
    <source>
        <dbReference type="Proteomes" id="UP000076744"/>
    </source>
</evidence>
<dbReference type="ESTHER" id="9hypo-a0a167tm61">
    <property type="family name" value="Fungal_carboxylesterase_lipase"/>
</dbReference>
<gene>
    <name evidence="5" type="ORF">ISF_05780</name>
</gene>
<dbReference type="InterPro" id="IPR050309">
    <property type="entry name" value="Type-B_Carboxylest/Lipase"/>
</dbReference>
<sequence>MKLSIAALAVFPFSAVAAPRSTPPLTHVPRAAEVTVEIPGGTIIGNVTGVESFHGIPFADPPVGQLRLRPPQRRTRPLGRFDATSAAPACPQMPLNTSEVLLPPLFGKDMTPEKWPDGEIRGQEDCLTVNVQRPRGTRPDAKLPVLFYIFGGGFIAGSTNLNDAEKFLEFASAQSQPFIFVGVNYRLGAFGFLGGAEVVADGTANLGLRDQRMGLEWVADNIAYFGGDPERVTLWGQSSGSISVFDQLALYNGNATYNGRALFRGAIMNSGSVLVTERADSPRARAMFDKVVEEANCSHAAPEAKLDCLREAPFPLFYKAANSVPRILDNSSLALPFPPRQDGEVLVDSPEIIAEMGNYFAVPSILTDQADEGTVFSFAQHHVNSTEKLVEYLKETFFDKTTVETVEELVTTYPEDSAAGSPFQTGQNNEWYEDTYGTGRGFKRLAAILGDFVFTLIRRMALHSMAASHPEVKRWSSLSSFATGIAAYYGTPHGADLNMMFSGVGIPAQSTRTYYLNFLYHLNPNGRDGDEGKWREWPEWTPESPLMLHTKLLVNDLLNDTFRSESYQVLKDKTRDFAF</sequence>
<dbReference type="AlphaFoldDB" id="A0A167TM61"/>
<keyword evidence="3" id="KW-0732">Signal</keyword>
<proteinExistence type="inferred from homology"/>
<dbReference type="InterPro" id="IPR019826">
    <property type="entry name" value="Carboxylesterase_B_AS"/>
</dbReference>
<dbReference type="STRING" id="1081104.A0A167TM61"/>
<evidence type="ECO:0000256" key="3">
    <source>
        <dbReference type="RuleBase" id="RU361235"/>
    </source>
</evidence>
<comment type="caution">
    <text evidence="5">The sequence shown here is derived from an EMBL/GenBank/DDBJ whole genome shotgun (WGS) entry which is preliminary data.</text>
</comment>
<comment type="similarity">
    <text evidence="1 3">Belongs to the type-B carboxylesterase/lipase family.</text>
</comment>
<name>A0A167TM61_CORFA</name>
<dbReference type="EMBL" id="AZHB01000014">
    <property type="protein sequence ID" value="OAA60741.1"/>
    <property type="molecule type" value="Genomic_DNA"/>
</dbReference>
<evidence type="ECO:0000256" key="2">
    <source>
        <dbReference type="ARBA" id="ARBA00022801"/>
    </source>
</evidence>
<dbReference type="PANTHER" id="PTHR11559">
    <property type="entry name" value="CARBOXYLESTERASE"/>
    <property type="match status" value="1"/>
</dbReference>
<keyword evidence="2 3" id="KW-0378">Hydrolase</keyword>
<feature type="chain" id="PRO_5007749307" description="Carboxylic ester hydrolase" evidence="3">
    <location>
        <begin position="18"/>
        <end position="579"/>
    </location>
</feature>
<dbReference type="InterPro" id="IPR029058">
    <property type="entry name" value="AB_hydrolase_fold"/>
</dbReference>
<dbReference type="OrthoDB" id="408631at2759"/>